<dbReference type="Gene3D" id="3.20.20.450">
    <property type="entry name" value="EAL domain"/>
    <property type="match status" value="1"/>
</dbReference>
<dbReference type="SMART" id="SM00267">
    <property type="entry name" value="GGDEF"/>
    <property type="match status" value="1"/>
</dbReference>
<dbReference type="PANTHER" id="PTHR44757:SF2">
    <property type="entry name" value="BIOFILM ARCHITECTURE MAINTENANCE PROTEIN MBAA"/>
    <property type="match status" value="1"/>
</dbReference>
<dbReference type="InterPro" id="IPR035919">
    <property type="entry name" value="EAL_sf"/>
</dbReference>
<keyword evidence="1" id="KW-1133">Transmembrane helix</keyword>
<dbReference type="EMBL" id="CP115174">
    <property type="protein sequence ID" value="WBO23153.1"/>
    <property type="molecule type" value="Genomic_DNA"/>
</dbReference>
<dbReference type="NCBIfam" id="TIGR00254">
    <property type="entry name" value="GGDEF"/>
    <property type="match status" value="1"/>
</dbReference>
<dbReference type="InterPro" id="IPR052155">
    <property type="entry name" value="Biofilm_reg_signaling"/>
</dbReference>
<dbReference type="CDD" id="cd01949">
    <property type="entry name" value="GGDEF"/>
    <property type="match status" value="1"/>
</dbReference>
<name>A0ABY7NNQ5_9SPHN</name>
<feature type="transmembrane region" description="Helical" evidence="1">
    <location>
        <begin position="31"/>
        <end position="48"/>
    </location>
</feature>
<dbReference type="SMART" id="SM00052">
    <property type="entry name" value="EAL"/>
    <property type="match status" value="1"/>
</dbReference>
<dbReference type="InterPro" id="IPR043128">
    <property type="entry name" value="Rev_trsase/Diguanyl_cyclase"/>
</dbReference>
<dbReference type="PANTHER" id="PTHR44757">
    <property type="entry name" value="DIGUANYLATE CYCLASE DGCP"/>
    <property type="match status" value="1"/>
</dbReference>
<organism evidence="4 5">
    <name type="scientific">Sphingomonas abietis</name>
    <dbReference type="NCBI Taxonomy" id="3012344"/>
    <lineage>
        <taxon>Bacteria</taxon>
        <taxon>Pseudomonadati</taxon>
        <taxon>Pseudomonadota</taxon>
        <taxon>Alphaproteobacteria</taxon>
        <taxon>Sphingomonadales</taxon>
        <taxon>Sphingomonadaceae</taxon>
        <taxon>Sphingomonas</taxon>
    </lineage>
</organism>
<keyword evidence="1" id="KW-0812">Transmembrane</keyword>
<dbReference type="RefSeq" id="WP_270077788.1">
    <property type="nucleotide sequence ID" value="NZ_CP115174.1"/>
</dbReference>
<protein>
    <submittedName>
        <fullName evidence="4">EAL domain-containing protein</fullName>
    </submittedName>
</protein>
<dbReference type="Proteomes" id="UP001210865">
    <property type="component" value="Chromosome"/>
</dbReference>
<dbReference type="InterPro" id="IPR000160">
    <property type="entry name" value="GGDEF_dom"/>
</dbReference>
<dbReference type="SUPFAM" id="SSF55073">
    <property type="entry name" value="Nucleotide cyclase"/>
    <property type="match status" value="1"/>
</dbReference>
<feature type="transmembrane region" description="Helical" evidence="1">
    <location>
        <begin position="170"/>
        <end position="199"/>
    </location>
</feature>
<evidence type="ECO:0000259" key="2">
    <source>
        <dbReference type="PROSITE" id="PS50883"/>
    </source>
</evidence>
<dbReference type="Gene3D" id="3.30.70.270">
    <property type="match status" value="1"/>
</dbReference>
<dbReference type="InterPro" id="IPR001633">
    <property type="entry name" value="EAL_dom"/>
</dbReference>
<sequence length="660" mass="73003">MLKRLGLWMRFSDEPNVVLAQYRELKRQVPLLYALLTVNACAVAYTHWSVAPGWLTIGLDGLLVAVCGIRILRWIFAEGDEAISVEEARRQLIRTTILAGVLGVAFVCWSLLLDRYGGPIERAHVALFIAVTVIGCIFCLANLPQAAMLVTAVVTIPYLAYYLVQGSPVFTAMAFNIALVTAVMIRALLNSFAGFGTLIRSKDRLAAKQAEAERLGAENARLAHTDALTGLPNRRHFFAEFDRLLADARRQGRQIAVGVLDLDRFKPVNDTYGHVLGDRLLMEVGQRLAEASSDTMLLARLGGDEFGILLTADIDQTCAIGQAVCDRLSRAFLIDEQRIQLGCSAGFAIFPQAGETVHELFDRSDYALYHVKSTDRGRCALFSHEHETLIRSERAVESALQTADLESELHVRFQPILCTHSGTVFGVEALGRWTSATIGHVSPERFITTAERIGVIHAITLILFRKALRDFARMPETIGLSFNLSAHDIVSPNTISILIRMVESAGIDPKRITFELTETALLRDFDAAVRGIRALRALGMRIALDDFGSGYSSLGYLRRLPLDKVKVDRSFIADMDEASGRNIITAILGLCQTLELDCIVEGVETEAQLRSLRDLGYRMAQGYLFARPMDLGEFLAWMRRQPVSTPDIEPKALPTLRVVA</sequence>
<feature type="domain" description="GGDEF" evidence="3">
    <location>
        <begin position="253"/>
        <end position="384"/>
    </location>
</feature>
<evidence type="ECO:0000313" key="4">
    <source>
        <dbReference type="EMBL" id="WBO23153.1"/>
    </source>
</evidence>
<dbReference type="PROSITE" id="PS50883">
    <property type="entry name" value="EAL"/>
    <property type="match status" value="1"/>
</dbReference>
<evidence type="ECO:0000259" key="3">
    <source>
        <dbReference type="PROSITE" id="PS50887"/>
    </source>
</evidence>
<keyword evidence="1" id="KW-0472">Membrane</keyword>
<dbReference type="Pfam" id="PF00990">
    <property type="entry name" value="GGDEF"/>
    <property type="match status" value="1"/>
</dbReference>
<feature type="transmembrane region" description="Helical" evidence="1">
    <location>
        <begin position="92"/>
        <end position="112"/>
    </location>
</feature>
<dbReference type="CDD" id="cd01948">
    <property type="entry name" value="EAL"/>
    <property type="match status" value="1"/>
</dbReference>
<proteinExistence type="predicted"/>
<dbReference type="PROSITE" id="PS50887">
    <property type="entry name" value="GGDEF"/>
    <property type="match status" value="1"/>
</dbReference>
<dbReference type="InterPro" id="IPR029787">
    <property type="entry name" value="Nucleotide_cyclase"/>
</dbReference>
<feature type="transmembrane region" description="Helical" evidence="1">
    <location>
        <begin position="54"/>
        <end position="72"/>
    </location>
</feature>
<feature type="domain" description="EAL" evidence="2">
    <location>
        <begin position="393"/>
        <end position="642"/>
    </location>
</feature>
<dbReference type="Pfam" id="PF00563">
    <property type="entry name" value="EAL"/>
    <property type="match status" value="1"/>
</dbReference>
<feature type="transmembrane region" description="Helical" evidence="1">
    <location>
        <begin position="124"/>
        <end position="141"/>
    </location>
</feature>
<dbReference type="SUPFAM" id="SSF141868">
    <property type="entry name" value="EAL domain-like"/>
    <property type="match status" value="1"/>
</dbReference>
<gene>
    <name evidence="4" type="ORF">PBT88_03155</name>
</gene>
<accession>A0ABY7NNQ5</accession>
<evidence type="ECO:0000313" key="5">
    <source>
        <dbReference type="Proteomes" id="UP001210865"/>
    </source>
</evidence>
<reference evidence="4 5" key="1">
    <citation type="submission" date="2022-12" db="EMBL/GenBank/DDBJ databases">
        <title>Sphingomonas abieness sp. nov., an endophytic bacterium isolated from Abies koreana.</title>
        <authorList>
            <person name="Jiang L."/>
            <person name="Lee J."/>
        </authorList>
    </citation>
    <scope>NUCLEOTIDE SEQUENCE [LARGE SCALE GENOMIC DNA]</scope>
    <source>
        <strain evidence="5">PAMB 00755</strain>
    </source>
</reference>
<evidence type="ECO:0000256" key="1">
    <source>
        <dbReference type="SAM" id="Phobius"/>
    </source>
</evidence>
<keyword evidence="5" id="KW-1185">Reference proteome</keyword>